<dbReference type="Proteomes" id="UP001159364">
    <property type="component" value="Linkage Group LG02"/>
</dbReference>
<reference evidence="1 2" key="1">
    <citation type="submission" date="2021-09" db="EMBL/GenBank/DDBJ databases">
        <title>Genomic insights and catalytic innovation underlie evolution of tropane alkaloids biosynthesis.</title>
        <authorList>
            <person name="Wang Y.-J."/>
            <person name="Tian T."/>
            <person name="Huang J.-P."/>
            <person name="Huang S.-X."/>
        </authorList>
    </citation>
    <scope>NUCLEOTIDE SEQUENCE [LARGE SCALE GENOMIC DNA]</scope>
    <source>
        <strain evidence="1">KIB-2018</strain>
        <tissue evidence="1">Leaf</tissue>
    </source>
</reference>
<name>A0AAV8U474_9ROSI</name>
<keyword evidence="2" id="KW-1185">Reference proteome</keyword>
<dbReference type="EMBL" id="JAIWQS010000002">
    <property type="protein sequence ID" value="KAJ8773123.1"/>
    <property type="molecule type" value="Genomic_DNA"/>
</dbReference>
<dbReference type="InterPro" id="IPR016969">
    <property type="entry name" value="UCP031088_abhydr"/>
</dbReference>
<evidence type="ECO:0000313" key="1">
    <source>
        <dbReference type="EMBL" id="KAJ8773123.1"/>
    </source>
</evidence>
<dbReference type="PANTHER" id="PTHR11005">
    <property type="entry name" value="LYSOSOMAL ACID LIPASE-RELATED"/>
    <property type="match status" value="1"/>
</dbReference>
<dbReference type="PIRSF" id="PIRSF031088">
    <property type="entry name" value="UCP031088_abhydr"/>
    <property type="match status" value="1"/>
</dbReference>
<organism evidence="1 2">
    <name type="scientific">Erythroxylum novogranatense</name>
    <dbReference type="NCBI Taxonomy" id="1862640"/>
    <lineage>
        <taxon>Eukaryota</taxon>
        <taxon>Viridiplantae</taxon>
        <taxon>Streptophyta</taxon>
        <taxon>Embryophyta</taxon>
        <taxon>Tracheophyta</taxon>
        <taxon>Spermatophyta</taxon>
        <taxon>Magnoliopsida</taxon>
        <taxon>eudicotyledons</taxon>
        <taxon>Gunneridae</taxon>
        <taxon>Pentapetalae</taxon>
        <taxon>rosids</taxon>
        <taxon>fabids</taxon>
        <taxon>Malpighiales</taxon>
        <taxon>Erythroxylaceae</taxon>
        <taxon>Erythroxylum</taxon>
    </lineage>
</organism>
<proteinExistence type="predicted"/>
<comment type="caution">
    <text evidence="1">The sequence shown here is derived from an EMBL/GenBank/DDBJ whole genome shotgun (WGS) entry which is preliminary data.</text>
</comment>
<evidence type="ECO:0000313" key="2">
    <source>
        <dbReference type="Proteomes" id="UP001159364"/>
    </source>
</evidence>
<dbReference type="InterPro" id="IPR029058">
    <property type="entry name" value="AB_hydrolase_fold"/>
</dbReference>
<dbReference type="SUPFAM" id="SSF53474">
    <property type="entry name" value="alpha/beta-Hydrolases"/>
    <property type="match status" value="1"/>
</dbReference>
<protein>
    <recommendedName>
        <fullName evidence="3">AB hydrolase-1 domain-containing protein</fullName>
    </recommendedName>
</protein>
<evidence type="ECO:0008006" key="3">
    <source>
        <dbReference type="Google" id="ProtNLM"/>
    </source>
</evidence>
<accession>A0AAV8U474</accession>
<dbReference type="Gene3D" id="3.40.50.1820">
    <property type="entry name" value="alpha/beta hydrolase"/>
    <property type="match status" value="1"/>
</dbReference>
<dbReference type="AlphaFoldDB" id="A0AAV8U474"/>
<sequence>MAILNLKLGIVPTEFSRSRRGLLPVRSPRAGLVTKRINAADDETTKSEKKKPEICTADELHYADVANSEWKIALWRYLPSPKARPRKHPLLLLPGVATNAIGFDLSPQSSFARFMSTQGFDTWILELRGIGLSAHVMESKSGKLHSKLLESVINFPERLSGFLDGGQNSFITGLSRDFSQKLLNFIEESQQYSRPSFFHFHERAPVDDFLEQFEQMRKYNWDFDHYLEEDLPAAMEYVRTQCKPKDGKLLAIGHSMGGILLYSLLSLCSFQGRESGLTSVTTLGSSLDYTSSHSTLKLAIPVADPARALNIPAIPIGEFISVIHPLVCHPPYILSWLTHQFSYPGMMDPQLFEKLVLNNFCTVPAKLLLQLATAFQEGGLQSRNGTICYKDHLSKSNVPILAVAGDHDLICPPVAVYDTIKTIPEHLVTYKVFGKSGGPHYDVVGGRQAAHQVYPCIVNFLNTHDV</sequence>
<gene>
    <name evidence="1" type="ORF">K2173_028300</name>
</gene>